<evidence type="ECO:0000259" key="1">
    <source>
        <dbReference type="PROSITE" id="PS51819"/>
    </source>
</evidence>
<dbReference type="PROSITE" id="PS51819">
    <property type="entry name" value="VOC"/>
    <property type="match status" value="1"/>
</dbReference>
<reference evidence="3" key="1">
    <citation type="journal article" date="2019" name="Int. J. Syst. Evol. Microbiol.">
        <title>The Global Catalogue of Microorganisms (GCM) 10K type strain sequencing project: providing services to taxonomists for standard genome sequencing and annotation.</title>
        <authorList>
            <consortium name="The Broad Institute Genomics Platform"/>
            <consortium name="The Broad Institute Genome Sequencing Center for Infectious Disease"/>
            <person name="Wu L."/>
            <person name="Ma J."/>
        </authorList>
    </citation>
    <scope>NUCLEOTIDE SEQUENCE [LARGE SCALE GENOMIC DNA]</scope>
    <source>
        <strain evidence="3">CGMCC 4.1782</strain>
    </source>
</reference>
<dbReference type="RefSeq" id="WP_250430118.1">
    <property type="nucleotide sequence ID" value="NZ_JALPRR010000003.1"/>
</dbReference>
<evidence type="ECO:0000313" key="3">
    <source>
        <dbReference type="Proteomes" id="UP001597374"/>
    </source>
</evidence>
<dbReference type="InterPro" id="IPR037523">
    <property type="entry name" value="VOC_core"/>
</dbReference>
<name>A0ABW5CXN7_9BACT</name>
<dbReference type="Proteomes" id="UP001597374">
    <property type="component" value="Unassembled WGS sequence"/>
</dbReference>
<feature type="domain" description="VOC" evidence="1">
    <location>
        <begin position="2"/>
        <end position="119"/>
    </location>
</feature>
<dbReference type="Gene3D" id="3.10.180.10">
    <property type="entry name" value="2,3-Dihydroxybiphenyl 1,2-Dioxygenase, domain 1"/>
    <property type="match status" value="1"/>
</dbReference>
<accession>A0ABW5CXN7</accession>
<keyword evidence="3" id="KW-1185">Reference proteome</keyword>
<proteinExistence type="predicted"/>
<sequence>MKITALELEANLLPRLKKFYTSVLGFPLISEEENYFTVAVGSSTLSFRKATKTSQEGPYHFAFNIPAGKIEEAASWLNNRAAALYQSGSATPVIQHEEWGAQALYFYDPDFNILELISHRNAPTAEGAFDATQILSIAEVGLPVPDVTGCANELKTRLQLQRWKTANDKFEAVGDEEGMFIVVEEQRPWFPTLNQAIPKPMHVTVQTGNPGTLTLGSSQVVQAV</sequence>
<evidence type="ECO:0000313" key="2">
    <source>
        <dbReference type="EMBL" id="MFD2247182.1"/>
    </source>
</evidence>
<dbReference type="EMBL" id="JBHUIM010000002">
    <property type="protein sequence ID" value="MFD2247182.1"/>
    <property type="molecule type" value="Genomic_DNA"/>
</dbReference>
<comment type="caution">
    <text evidence="2">The sequence shown here is derived from an EMBL/GenBank/DDBJ whole genome shotgun (WGS) entry which is preliminary data.</text>
</comment>
<dbReference type="InterPro" id="IPR004360">
    <property type="entry name" value="Glyas_Fos-R_dOase_dom"/>
</dbReference>
<dbReference type="Pfam" id="PF00903">
    <property type="entry name" value="Glyoxalase"/>
    <property type="match status" value="1"/>
</dbReference>
<dbReference type="SUPFAM" id="SSF54593">
    <property type="entry name" value="Glyoxalase/Bleomycin resistance protein/Dihydroxybiphenyl dioxygenase"/>
    <property type="match status" value="1"/>
</dbReference>
<gene>
    <name evidence="2" type="ORF">ACFSKP_13005</name>
</gene>
<dbReference type="InterPro" id="IPR029068">
    <property type="entry name" value="Glyas_Bleomycin-R_OHBP_Dase"/>
</dbReference>
<organism evidence="2 3">
    <name type="scientific">Pontibacter ruber</name>
    <dbReference type="NCBI Taxonomy" id="1343895"/>
    <lineage>
        <taxon>Bacteria</taxon>
        <taxon>Pseudomonadati</taxon>
        <taxon>Bacteroidota</taxon>
        <taxon>Cytophagia</taxon>
        <taxon>Cytophagales</taxon>
        <taxon>Hymenobacteraceae</taxon>
        <taxon>Pontibacter</taxon>
    </lineage>
</organism>
<protein>
    <submittedName>
        <fullName evidence="2">VOC family protein</fullName>
    </submittedName>
</protein>